<organism evidence="1 2">
    <name type="scientific">Calderihabitans maritimus</name>
    <dbReference type="NCBI Taxonomy" id="1246530"/>
    <lineage>
        <taxon>Bacteria</taxon>
        <taxon>Bacillati</taxon>
        <taxon>Bacillota</taxon>
        <taxon>Clostridia</taxon>
        <taxon>Neomoorellales</taxon>
        <taxon>Calderihabitantaceae</taxon>
        <taxon>Calderihabitans</taxon>
    </lineage>
</organism>
<sequence>MIKPQFNQYVCQKCRKTYSSEELSRQLIQMFNCPEQCRQFAYK</sequence>
<evidence type="ECO:0000313" key="2">
    <source>
        <dbReference type="Proteomes" id="UP000197032"/>
    </source>
</evidence>
<dbReference type="EMBL" id="BDGJ01000042">
    <property type="protein sequence ID" value="GAW91934.1"/>
    <property type="molecule type" value="Genomic_DNA"/>
</dbReference>
<accession>A0A1Z5HQZ7</accession>
<dbReference type="AlphaFoldDB" id="A0A1Z5HQZ7"/>
<name>A0A1Z5HQZ7_9FIRM</name>
<dbReference type="Proteomes" id="UP000197032">
    <property type="component" value="Unassembled WGS sequence"/>
</dbReference>
<comment type="caution">
    <text evidence="1">The sequence shown here is derived from an EMBL/GenBank/DDBJ whole genome shotgun (WGS) entry which is preliminary data.</text>
</comment>
<evidence type="ECO:0000313" key="1">
    <source>
        <dbReference type="EMBL" id="GAW91934.1"/>
    </source>
</evidence>
<proteinExistence type="predicted"/>
<gene>
    <name evidence="1" type="ORF">KKC1_10940</name>
</gene>
<protein>
    <submittedName>
        <fullName evidence="1">Uncharacterized protein</fullName>
    </submittedName>
</protein>
<keyword evidence="2" id="KW-1185">Reference proteome</keyword>
<reference evidence="2" key="1">
    <citation type="journal article" date="2017" name="Appl. Environ. Microbiol.">
        <title>Genomic analysis of Calderihabitans maritimus KKC1, a thermophilic hydrogenogenic carboxydotrophic bacterium isolated from marine sediment.</title>
        <authorList>
            <person name="Omae K."/>
            <person name="Yoneda Y."/>
            <person name="Fukuyama Y."/>
            <person name="Yoshida T."/>
            <person name="Sako Y."/>
        </authorList>
    </citation>
    <scope>NUCLEOTIDE SEQUENCE [LARGE SCALE GENOMIC DNA]</scope>
    <source>
        <strain evidence="2">KKC1</strain>
    </source>
</reference>